<dbReference type="PANTHER" id="PTHR33238">
    <property type="entry name" value="IRON (METAL) DEPENDENT REPRESSOR, DTXR FAMILY"/>
    <property type="match status" value="1"/>
</dbReference>
<sequence>MLTEEKEDYLKAIYSLGGATEYVSNKQLAQYLKIKPPSVSEMMSRMQKEDLVELKAYKGVKLTHQSQLLTLNLIKRHRLIECFLIQSLNYSWNEVHAEAEVLEHRVSDRFIERLDEMLDYPRYCPHGSLIPRGEITEEKMTPVNELTEGTSFVLKKVRDEYELLAYLSKQDVSINDELQIEKIDHANKVIYLKKKKSFIISFENAEKMFTR</sequence>
<dbReference type="GO" id="GO:0003677">
    <property type="term" value="F:DNA binding"/>
    <property type="evidence" value="ECO:0007669"/>
    <property type="project" value="UniProtKB-KW"/>
</dbReference>
<dbReference type="PROSITE" id="PS50944">
    <property type="entry name" value="HTH_DTXR"/>
    <property type="match status" value="1"/>
</dbReference>
<keyword evidence="9" id="KW-0804">Transcription</keyword>
<dbReference type="InterPro" id="IPR038157">
    <property type="entry name" value="FeoA_core_dom"/>
</dbReference>
<dbReference type="InterPro" id="IPR001367">
    <property type="entry name" value="Fe_dep_repressor"/>
</dbReference>
<dbReference type="InterPro" id="IPR050536">
    <property type="entry name" value="DtxR_MntR_Metal-Reg"/>
</dbReference>
<dbReference type="GO" id="GO:0005737">
    <property type="term" value="C:cytoplasm"/>
    <property type="evidence" value="ECO:0007669"/>
    <property type="project" value="UniProtKB-SubCell"/>
</dbReference>
<gene>
    <name evidence="13" type="ORF">ERX27_06755</name>
</gene>
<dbReference type="OrthoDB" id="9791355at2"/>
<evidence type="ECO:0000313" key="14">
    <source>
        <dbReference type="Proteomes" id="UP000295310"/>
    </source>
</evidence>
<feature type="domain" description="HTH dtxR-type" evidence="12">
    <location>
        <begin position="2"/>
        <end position="63"/>
    </location>
</feature>
<evidence type="ECO:0000256" key="3">
    <source>
        <dbReference type="ARBA" id="ARBA00011738"/>
    </source>
</evidence>
<evidence type="ECO:0000313" key="13">
    <source>
        <dbReference type="EMBL" id="TDL97771.1"/>
    </source>
</evidence>
<dbReference type="FunFam" id="1.10.60.10:FF:000004">
    <property type="entry name" value="DtxR family transcriptional regulator"/>
    <property type="match status" value="1"/>
</dbReference>
<evidence type="ECO:0000256" key="10">
    <source>
        <dbReference type="ARBA" id="ARBA00023211"/>
    </source>
</evidence>
<dbReference type="Pfam" id="PF02742">
    <property type="entry name" value="Fe_dep_repr_C"/>
    <property type="match status" value="1"/>
</dbReference>
<protein>
    <recommendedName>
        <fullName evidence="11">Manganese transport regulator</fullName>
    </recommendedName>
</protein>
<dbReference type="SUPFAM" id="SSF47979">
    <property type="entry name" value="Iron-dependent repressor protein, dimerization domain"/>
    <property type="match status" value="1"/>
</dbReference>
<evidence type="ECO:0000259" key="12">
    <source>
        <dbReference type="PROSITE" id="PS50944"/>
    </source>
</evidence>
<proteinExistence type="inferred from homology"/>
<keyword evidence="6" id="KW-0805">Transcription regulation</keyword>
<dbReference type="PANTHER" id="PTHR33238:SF11">
    <property type="entry name" value="TRANSCRIPTIONAL REGULATOR MNTR"/>
    <property type="match status" value="1"/>
</dbReference>
<comment type="caution">
    <text evidence="13">The sequence shown here is derived from an EMBL/GenBank/DDBJ whole genome shotgun (WGS) entry which is preliminary data.</text>
</comment>
<dbReference type="Gene3D" id="2.30.30.90">
    <property type="match status" value="1"/>
</dbReference>
<evidence type="ECO:0000256" key="9">
    <source>
        <dbReference type="ARBA" id="ARBA00023163"/>
    </source>
</evidence>
<evidence type="ECO:0000256" key="11">
    <source>
        <dbReference type="ARBA" id="ARBA00032593"/>
    </source>
</evidence>
<evidence type="ECO:0000256" key="1">
    <source>
        <dbReference type="ARBA" id="ARBA00004496"/>
    </source>
</evidence>
<evidence type="ECO:0000256" key="6">
    <source>
        <dbReference type="ARBA" id="ARBA00023015"/>
    </source>
</evidence>
<dbReference type="InterPro" id="IPR022689">
    <property type="entry name" value="Iron_dep_repressor"/>
</dbReference>
<dbReference type="InterPro" id="IPR036421">
    <property type="entry name" value="Fe_dep_repressor_sf"/>
</dbReference>
<dbReference type="GO" id="GO:0046914">
    <property type="term" value="F:transition metal ion binding"/>
    <property type="evidence" value="ECO:0007669"/>
    <property type="project" value="InterPro"/>
</dbReference>
<evidence type="ECO:0000256" key="7">
    <source>
        <dbReference type="ARBA" id="ARBA00023125"/>
    </source>
</evidence>
<keyword evidence="10" id="KW-0464">Manganese</keyword>
<dbReference type="InterPro" id="IPR036390">
    <property type="entry name" value="WH_DNA-bd_sf"/>
</dbReference>
<evidence type="ECO:0000256" key="8">
    <source>
        <dbReference type="ARBA" id="ARBA00023159"/>
    </source>
</evidence>
<dbReference type="Gene3D" id="1.10.10.10">
    <property type="entry name" value="Winged helix-like DNA-binding domain superfamily/Winged helix DNA-binding domain"/>
    <property type="match status" value="1"/>
</dbReference>
<comment type="subcellular location">
    <subcellularLocation>
        <location evidence="1">Cytoplasm</location>
    </subcellularLocation>
</comment>
<dbReference type="EMBL" id="SCWA01000010">
    <property type="protein sequence ID" value="TDL97771.1"/>
    <property type="molecule type" value="Genomic_DNA"/>
</dbReference>
<keyword evidence="8" id="KW-0010">Activator</keyword>
<dbReference type="InterPro" id="IPR036388">
    <property type="entry name" value="WH-like_DNA-bd_sf"/>
</dbReference>
<dbReference type="InterPro" id="IPR022687">
    <property type="entry name" value="HTH_DTXR"/>
</dbReference>
<evidence type="ECO:0000256" key="2">
    <source>
        <dbReference type="ARBA" id="ARBA00007871"/>
    </source>
</evidence>
<comment type="subunit">
    <text evidence="3">Homodimer.</text>
</comment>
<dbReference type="Pfam" id="PF01325">
    <property type="entry name" value="Fe_dep_repress"/>
    <property type="match status" value="1"/>
</dbReference>
<dbReference type="SUPFAM" id="SSF46785">
    <property type="entry name" value="Winged helix' DNA-binding domain"/>
    <property type="match status" value="1"/>
</dbReference>
<dbReference type="GO" id="GO:0046983">
    <property type="term" value="F:protein dimerization activity"/>
    <property type="evidence" value="ECO:0007669"/>
    <property type="project" value="InterPro"/>
</dbReference>
<evidence type="ECO:0000256" key="5">
    <source>
        <dbReference type="ARBA" id="ARBA00022491"/>
    </source>
</evidence>
<keyword evidence="14" id="KW-1185">Reference proteome</keyword>
<evidence type="ECO:0000256" key="4">
    <source>
        <dbReference type="ARBA" id="ARBA00022490"/>
    </source>
</evidence>
<dbReference type="GO" id="GO:0003700">
    <property type="term" value="F:DNA-binding transcription factor activity"/>
    <property type="evidence" value="ECO:0007669"/>
    <property type="project" value="InterPro"/>
</dbReference>
<accession>A0A4R6BDD1</accession>
<dbReference type="Proteomes" id="UP000295310">
    <property type="component" value="Unassembled WGS sequence"/>
</dbReference>
<dbReference type="RefSeq" id="WP_133432076.1">
    <property type="nucleotide sequence ID" value="NZ_SCWA01000010.1"/>
</dbReference>
<keyword evidence="4" id="KW-0963">Cytoplasm</keyword>
<keyword evidence="7" id="KW-0238">DNA-binding</keyword>
<dbReference type="AlphaFoldDB" id="A0A4R6BDD1"/>
<comment type="similarity">
    <text evidence="2">Belongs to the DtxR/MntR family.</text>
</comment>
<organism evidence="13 14">
    <name type="scientific">Macrococcus brunensis</name>
    <dbReference type="NCBI Taxonomy" id="198483"/>
    <lineage>
        <taxon>Bacteria</taxon>
        <taxon>Bacillati</taxon>
        <taxon>Bacillota</taxon>
        <taxon>Bacilli</taxon>
        <taxon>Bacillales</taxon>
        <taxon>Staphylococcaceae</taxon>
        <taxon>Macrococcus</taxon>
    </lineage>
</organism>
<name>A0A4R6BDD1_9STAP</name>
<keyword evidence="5" id="KW-0678">Repressor</keyword>
<reference evidence="13 14" key="1">
    <citation type="submission" date="2019-01" db="EMBL/GenBank/DDBJ databases">
        <title>Draft genome sequences of the type strains of six Macrococcus species.</title>
        <authorList>
            <person name="Mazhar S."/>
            <person name="Altermann E."/>
            <person name="Hill C."/>
            <person name="Mcauliffe O."/>
        </authorList>
    </citation>
    <scope>NUCLEOTIDE SEQUENCE [LARGE SCALE GENOMIC DNA]</scope>
    <source>
        <strain evidence="13 14">CCM4811</strain>
    </source>
</reference>
<dbReference type="SMART" id="SM00529">
    <property type="entry name" value="HTH_DTXR"/>
    <property type="match status" value="1"/>
</dbReference>